<feature type="chain" id="PRO_5013027354" evidence="1">
    <location>
        <begin position="25"/>
        <end position="116"/>
    </location>
</feature>
<reference evidence="2 3" key="1">
    <citation type="submission" date="2016-07" db="EMBL/GenBank/DDBJ databases">
        <title>Pervasive Adenine N6-methylation of Active Genes in Fungi.</title>
        <authorList>
            <consortium name="DOE Joint Genome Institute"/>
            <person name="Mondo S.J."/>
            <person name="Dannebaum R.O."/>
            <person name="Kuo R.C."/>
            <person name="Labutti K."/>
            <person name="Haridas S."/>
            <person name="Kuo A."/>
            <person name="Salamov A."/>
            <person name="Ahrendt S.R."/>
            <person name="Lipzen A."/>
            <person name="Sullivan W."/>
            <person name="Andreopoulos W.B."/>
            <person name="Clum A."/>
            <person name="Lindquist E."/>
            <person name="Daum C."/>
            <person name="Ramamoorthy G.K."/>
            <person name="Gryganskyi A."/>
            <person name="Culley D."/>
            <person name="Magnuson J.K."/>
            <person name="James T.Y."/>
            <person name="O'Malley M.A."/>
            <person name="Stajich J.E."/>
            <person name="Spatafora J.W."/>
            <person name="Visel A."/>
            <person name="Grigoriev I.V."/>
        </authorList>
    </citation>
    <scope>NUCLEOTIDE SEQUENCE [LARGE SCALE GENOMIC DNA]</scope>
    <source>
        <strain evidence="2 3">NRRL 1336</strain>
    </source>
</reference>
<evidence type="ECO:0000313" key="3">
    <source>
        <dbReference type="Proteomes" id="UP000193560"/>
    </source>
</evidence>
<name>A0A1X2I8G8_9FUNG</name>
<organism evidence="2 3">
    <name type="scientific">Absidia repens</name>
    <dbReference type="NCBI Taxonomy" id="90262"/>
    <lineage>
        <taxon>Eukaryota</taxon>
        <taxon>Fungi</taxon>
        <taxon>Fungi incertae sedis</taxon>
        <taxon>Mucoromycota</taxon>
        <taxon>Mucoromycotina</taxon>
        <taxon>Mucoromycetes</taxon>
        <taxon>Mucorales</taxon>
        <taxon>Cunninghamellaceae</taxon>
        <taxon>Absidia</taxon>
    </lineage>
</organism>
<dbReference type="EMBL" id="MCGE01000021">
    <property type="protein sequence ID" value="ORZ11574.1"/>
    <property type="molecule type" value="Genomic_DNA"/>
</dbReference>
<evidence type="ECO:0000313" key="2">
    <source>
        <dbReference type="EMBL" id="ORZ11574.1"/>
    </source>
</evidence>
<comment type="caution">
    <text evidence="2">The sequence shown here is derived from an EMBL/GenBank/DDBJ whole genome shotgun (WGS) entry which is preliminary data.</text>
</comment>
<accession>A0A1X2I8G8</accession>
<keyword evidence="3" id="KW-1185">Reference proteome</keyword>
<proteinExistence type="predicted"/>
<protein>
    <submittedName>
        <fullName evidence="2">Uncharacterized protein</fullName>
    </submittedName>
</protein>
<dbReference type="AlphaFoldDB" id="A0A1X2I8G8"/>
<keyword evidence="1" id="KW-0732">Signal</keyword>
<sequence length="116" mass="12879">MTSFCGVLALAFMMTVPWVFHVSAQEKTDKSMYMIHYNGLDTFPATYGECTALKREGKHRGVVVIAEHPSHCTAYNDIQCEEQASYPAGMVPGLTDLTELGKEFSKDAFMICTLDT</sequence>
<evidence type="ECO:0000256" key="1">
    <source>
        <dbReference type="SAM" id="SignalP"/>
    </source>
</evidence>
<gene>
    <name evidence="2" type="ORF">BCR42DRAFT_469334</name>
</gene>
<dbReference type="Proteomes" id="UP000193560">
    <property type="component" value="Unassembled WGS sequence"/>
</dbReference>
<feature type="signal peptide" evidence="1">
    <location>
        <begin position="1"/>
        <end position="24"/>
    </location>
</feature>